<sequence length="315" mass="33726">MLMLLGLLAGIILANQNPVNAFLRTYIGSPSRTSLISFTVGVIFLAIILVCTGVPLLPTGAEMAHTPVWMWLGGGLAAIYLTTFILLFPKIGAIQTAILPILGQVLMGTAIDTFGLFGNKVIQLTGQRILGIIILLFGIFIAVVWANYQRSDKKLSGKQVTKQGGLGLNIWRVWAVIAGVLSAMQQAINGQLGIALSSPVKATFVSFSLSWVVLIFIVLVMDHRIMPKVIEVKNMPWWGWLGGILGALFVLLTVILVPKIGAGLTVTTILVGQLGGSIVVAQWGLWHSPIAPVKRLQIIGILVMLVGVLVIKGII</sequence>
<keyword evidence="1" id="KW-0472">Membrane</keyword>
<feature type="transmembrane region" description="Helical" evidence="1">
    <location>
        <begin position="264"/>
        <end position="284"/>
    </location>
</feature>
<reference evidence="3" key="1">
    <citation type="submission" date="2019-03" db="EMBL/GenBank/DDBJ databases">
        <title>Weissella sp. 26KH-42 Genome sequencing.</title>
        <authorList>
            <person name="Heo J."/>
            <person name="Kim S.-J."/>
            <person name="Kim J.-S."/>
            <person name="Hong S.-B."/>
            <person name="Kwon S.-W."/>
        </authorList>
    </citation>
    <scope>NUCLEOTIDE SEQUENCE [LARGE SCALE GENOMIC DNA]</scope>
    <source>
        <strain evidence="3">26KH-42</strain>
    </source>
</reference>
<dbReference type="RefSeq" id="WP_133364578.1">
    <property type="nucleotide sequence ID" value="NZ_CP037940.1"/>
</dbReference>
<protein>
    <submittedName>
        <fullName evidence="2">DMT family transporter</fullName>
    </submittedName>
</protein>
<dbReference type="Proteomes" id="UP000292886">
    <property type="component" value="Chromosome"/>
</dbReference>
<feature type="transmembrane region" description="Helical" evidence="1">
    <location>
        <begin position="69"/>
        <end position="88"/>
    </location>
</feature>
<evidence type="ECO:0000313" key="2">
    <source>
        <dbReference type="EMBL" id="QBO37501.1"/>
    </source>
</evidence>
<dbReference type="EMBL" id="CP037940">
    <property type="protein sequence ID" value="QBO37501.1"/>
    <property type="molecule type" value="Genomic_DNA"/>
</dbReference>
<keyword evidence="3" id="KW-1185">Reference proteome</keyword>
<feature type="transmembrane region" description="Helical" evidence="1">
    <location>
        <begin position="296"/>
        <end position="314"/>
    </location>
</feature>
<organism evidence="2 3">
    <name type="scientific">Periweissella cryptocerci</name>
    <dbReference type="NCBI Taxonomy" id="2506420"/>
    <lineage>
        <taxon>Bacteria</taxon>
        <taxon>Bacillati</taxon>
        <taxon>Bacillota</taxon>
        <taxon>Bacilli</taxon>
        <taxon>Lactobacillales</taxon>
        <taxon>Lactobacillaceae</taxon>
        <taxon>Periweissella</taxon>
    </lineage>
</organism>
<accession>A0A4P6YXD2</accession>
<dbReference type="GO" id="GO:0005886">
    <property type="term" value="C:plasma membrane"/>
    <property type="evidence" value="ECO:0007669"/>
    <property type="project" value="TreeGrafter"/>
</dbReference>
<evidence type="ECO:0000256" key="1">
    <source>
        <dbReference type="SAM" id="Phobius"/>
    </source>
</evidence>
<dbReference type="AlphaFoldDB" id="A0A4P6YXD2"/>
<dbReference type="PANTHER" id="PTHR34821:SF2">
    <property type="entry name" value="INNER MEMBRANE PROTEIN YDCZ"/>
    <property type="match status" value="1"/>
</dbReference>
<name>A0A4P6YXD2_9LACO</name>
<feature type="transmembrane region" description="Helical" evidence="1">
    <location>
        <begin position="129"/>
        <end position="148"/>
    </location>
</feature>
<dbReference type="KEGG" id="wei:EQG49_10475"/>
<gene>
    <name evidence="2" type="ORF">EQG49_10475</name>
</gene>
<dbReference type="InterPro" id="IPR006750">
    <property type="entry name" value="YdcZ"/>
</dbReference>
<feature type="transmembrane region" description="Helical" evidence="1">
    <location>
        <begin position="200"/>
        <end position="221"/>
    </location>
</feature>
<dbReference type="OrthoDB" id="7864805at2"/>
<keyword evidence="1" id="KW-0812">Transmembrane</keyword>
<feature type="transmembrane region" description="Helical" evidence="1">
    <location>
        <begin position="237"/>
        <end position="257"/>
    </location>
</feature>
<feature type="transmembrane region" description="Helical" evidence="1">
    <location>
        <begin position="37"/>
        <end position="57"/>
    </location>
</feature>
<feature type="transmembrane region" description="Helical" evidence="1">
    <location>
        <begin position="94"/>
        <end position="117"/>
    </location>
</feature>
<dbReference type="Pfam" id="PF04657">
    <property type="entry name" value="DMT_YdcZ"/>
    <property type="match status" value="2"/>
</dbReference>
<keyword evidence="1" id="KW-1133">Transmembrane helix</keyword>
<dbReference type="PANTHER" id="PTHR34821">
    <property type="entry name" value="INNER MEMBRANE PROTEIN YDCZ"/>
    <property type="match status" value="1"/>
</dbReference>
<proteinExistence type="predicted"/>
<evidence type="ECO:0000313" key="3">
    <source>
        <dbReference type="Proteomes" id="UP000292886"/>
    </source>
</evidence>